<dbReference type="Proteomes" id="UP001060919">
    <property type="component" value="Chromosome"/>
</dbReference>
<feature type="transmembrane region" description="Helical" evidence="1">
    <location>
        <begin position="12"/>
        <end position="29"/>
    </location>
</feature>
<gene>
    <name evidence="2" type="ORF">AsAng_0017030</name>
</gene>
<sequence>MGQIQRIQSVYLFLASLFGGSLFGLPFATGPVEKEGMLMDGYLNINDNIGLIILTVAVVVLSLAAIFLYNNRVLQMNLGKLNLVLALALLVFAGYLFSTVQAIATVGGGLFMPILVMLFVVLANKNIQKDEKLVRDSNRLR</sequence>
<reference evidence="2" key="1">
    <citation type="submission" date="2022-09" db="EMBL/GenBank/DDBJ databases">
        <title>Aureispira anguillicida sp. nov., isolated from Leptocephalus of Japanese eel Anguilla japonica.</title>
        <authorList>
            <person name="Yuasa K."/>
            <person name="Mekata T."/>
            <person name="Ikunari K."/>
        </authorList>
    </citation>
    <scope>NUCLEOTIDE SEQUENCE</scope>
    <source>
        <strain evidence="2">EL160426</strain>
    </source>
</reference>
<feature type="transmembrane region" description="Helical" evidence="1">
    <location>
        <begin position="49"/>
        <end position="69"/>
    </location>
</feature>
<dbReference type="EMBL" id="AP026867">
    <property type="protein sequence ID" value="BDS10993.1"/>
    <property type="molecule type" value="Genomic_DNA"/>
</dbReference>
<keyword evidence="1" id="KW-0472">Membrane</keyword>
<dbReference type="AlphaFoldDB" id="A0A915YDC7"/>
<dbReference type="KEGG" id="aup:AsAng_0017030"/>
<dbReference type="InterPro" id="IPR025635">
    <property type="entry name" value="DUF4293"/>
</dbReference>
<evidence type="ECO:0000313" key="3">
    <source>
        <dbReference type="Proteomes" id="UP001060919"/>
    </source>
</evidence>
<evidence type="ECO:0000313" key="2">
    <source>
        <dbReference type="EMBL" id="BDS10993.1"/>
    </source>
</evidence>
<keyword evidence="1" id="KW-1133">Transmembrane helix</keyword>
<feature type="transmembrane region" description="Helical" evidence="1">
    <location>
        <begin position="81"/>
        <end position="97"/>
    </location>
</feature>
<accession>A0A915YDC7</accession>
<proteinExistence type="predicted"/>
<dbReference type="Pfam" id="PF14126">
    <property type="entry name" value="DUF4293"/>
    <property type="match status" value="1"/>
</dbReference>
<protein>
    <submittedName>
        <fullName evidence="2">DUF4293 domain-containing protein</fullName>
    </submittedName>
</protein>
<name>A0A915YDC7_9BACT</name>
<keyword evidence="1" id="KW-0812">Transmembrane</keyword>
<keyword evidence="3" id="KW-1185">Reference proteome</keyword>
<feature type="transmembrane region" description="Helical" evidence="1">
    <location>
        <begin position="103"/>
        <end position="123"/>
    </location>
</feature>
<organism evidence="2 3">
    <name type="scientific">Aureispira anguillae</name>
    <dbReference type="NCBI Taxonomy" id="2864201"/>
    <lineage>
        <taxon>Bacteria</taxon>
        <taxon>Pseudomonadati</taxon>
        <taxon>Bacteroidota</taxon>
        <taxon>Saprospiria</taxon>
        <taxon>Saprospirales</taxon>
        <taxon>Saprospiraceae</taxon>
        <taxon>Aureispira</taxon>
    </lineage>
</organism>
<dbReference type="RefSeq" id="WP_264792207.1">
    <property type="nucleotide sequence ID" value="NZ_AP026867.1"/>
</dbReference>
<evidence type="ECO:0000256" key="1">
    <source>
        <dbReference type="SAM" id="Phobius"/>
    </source>
</evidence>